<dbReference type="Proteomes" id="UP001148614">
    <property type="component" value="Unassembled WGS sequence"/>
</dbReference>
<dbReference type="GO" id="GO:0016887">
    <property type="term" value="F:ATP hydrolysis activity"/>
    <property type="evidence" value="ECO:0007669"/>
    <property type="project" value="InterPro"/>
</dbReference>
<dbReference type="InterPro" id="IPR054289">
    <property type="entry name" value="DUF7025"/>
</dbReference>
<name>A0A9W8TNG1_9PEZI</name>
<dbReference type="SUPFAM" id="SSF52540">
    <property type="entry name" value="P-loop containing nucleoside triphosphate hydrolases"/>
    <property type="match status" value="1"/>
</dbReference>
<reference evidence="3" key="1">
    <citation type="submission" date="2022-07" db="EMBL/GenBank/DDBJ databases">
        <title>Genome Sequence of Xylaria arbuscula.</title>
        <authorList>
            <person name="Buettner E."/>
        </authorList>
    </citation>
    <scope>NUCLEOTIDE SEQUENCE</scope>
    <source>
        <strain evidence="3">VT107</strain>
    </source>
</reference>
<evidence type="ECO:0008006" key="5">
    <source>
        <dbReference type="Google" id="ProtNLM"/>
    </source>
</evidence>
<dbReference type="Pfam" id="PF22942">
    <property type="entry name" value="DUF7025"/>
    <property type="match status" value="1"/>
</dbReference>
<sequence length="673" mass="76395">MSDDSSESSGEIMAPHLEDVLEGLDLRLPRKPNANPEQSVGTLCQVKTLYEGRKKCGCCINWVEQYPEDTKDPAEETSAVKRYAILTRMQKAHGKVSGSLELHSIAIQSPLLKSVLKNVFAGYPGITTTLSKVEFQAPFWEFFYRWQDLEDAQNTNESEVLDQVHLLLTELTHQLGNVHRIAKDLVQNNVMAHAFLWTLFPPGALAYYRLDDQDYLLQVEKTEYYRDKNYKLQCRYIEWNGDKFGWRQKHISIPPFSGTRPIQDLEAYPITYHKASRDIQAQLAESGQKFVSLRPWQHKAYRGIMRVSGQHFCSSYNLDVDERIIVDAKAFFQHTSSSMYLVGLDEQEIGSQPSGELPDRLLMLCSPEVKAYALKSKCWGVVYPNGISDIKWSENAFEKLVLERETKRLIESFVSAQIRQNDSPSFDDIIEGKGQGMILLLTGEPGIGKTLTAETSTGCRNFYPIIVKELLLIWATPVAEKAHRPLYMLSAGELGTASEKVEEGLTKILALAYRWRAILLLDESDVFLEQRTSDNLKRNQLVSIFLRMLEYYRGILFLTTNRVSAFDTAFQSRIHLTLQYPPLDQVSRRQVWQLLLELAHASSGISEEHLDALAKHPLNGRQIKNAVKSAKLLAMADDVALGVEHINIVLRVMFRSQSSGASSSYQTRTCSVQ</sequence>
<evidence type="ECO:0000313" key="4">
    <source>
        <dbReference type="Proteomes" id="UP001148614"/>
    </source>
</evidence>
<protein>
    <recommendedName>
        <fullName evidence="5">AAA+ ATPase domain-containing protein</fullName>
    </recommendedName>
</protein>
<dbReference type="Pfam" id="PF00004">
    <property type="entry name" value="AAA"/>
    <property type="match status" value="1"/>
</dbReference>
<dbReference type="InterPro" id="IPR027417">
    <property type="entry name" value="P-loop_NTPase"/>
</dbReference>
<dbReference type="AlphaFoldDB" id="A0A9W8TNG1"/>
<feature type="domain" description="ATPase AAA-type core" evidence="1">
    <location>
        <begin position="439"/>
        <end position="577"/>
    </location>
</feature>
<comment type="caution">
    <text evidence="3">The sequence shown here is derived from an EMBL/GenBank/DDBJ whole genome shotgun (WGS) entry which is preliminary data.</text>
</comment>
<dbReference type="PANTHER" id="PTHR46411">
    <property type="entry name" value="FAMILY ATPASE, PUTATIVE-RELATED"/>
    <property type="match status" value="1"/>
</dbReference>
<dbReference type="EMBL" id="JANPWZ010000785">
    <property type="protein sequence ID" value="KAJ3572202.1"/>
    <property type="molecule type" value="Genomic_DNA"/>
</dbReference>
<dbReference type="VEuPathDB" id="FungiDB:F4678DRAFT_480394"/>
<dbReference type="InterPro" id="IPR003959">
    <property type="entry name" value="ATPase_AAA_core"/>
</dbReference>
<proteinExistence type="predicted"/>
<dbReference type="PANTHER" id="PTHR46411:SF3">
    <property type="entry name" value="AAA+ ATPASE DOMAIN-CONTAINING PROTEIN"/>
    <property type="match status" value="1"/>
</dbReference>
<organism evidence="3 4">
    <name type="scientific">Xylaria arbuscula</name>
    <dbReference type="NCBI Taxonomy" id="114810"/>
    <lineage>
        <taxon>Eukaryota</taxon>
        <taxon>Fungi</taxon>
        <taxon>Dikarya</taxon>
        <taxon>Ascomycota</taxon>
        <taxon>Pezizomycotina</taxon>
        <taxon>Sordariomycetes</taxon>
        <taxon>Xylariomycetidae</taxon>
        <taxon>Xylariales</taxon>
        <taxon>Xylariaceae</taxon>
        <taxon>Xylaria</taxon>
    </lineage>
</organism>
<dbReference type="Gene3D" id="3.40.50.300">
    <property type="entry name" value="P-loop containing nucleotide triphosphate hydrolases"/>
    <property type="match status" value="1"/>
</dbReference>
<evidence type="ECO:0000259" key="2">
    <source>
        <dbReference type="Pfam" id="PF22942"/>
    </source>
</evidence>
<evidence type="ECO:0000259" key="1">
    <source>
        <dbReference type="Pfam" id="PF00004"/>
    </source>
</evidence>
<keyword evidence="4" id="KW-1185">Reference proteome</keyword>
<accession>A0A9W8TNG1</accession>
<evidence type="ECO:0000313" key="3">
    <source>
        <dbReference type="EMBL" id="KAJ3572202.1"/>
    </source>
</evidence>
<dbReference type="GO" id="GO:0005524">
    <property type="term" value="F:ATP binding"/>
    <property type="evidence" value="ECO:0007669"/>
    <property type="project" value="InterPro"/>
</dbReference>
<feature type="domain" description="DUF7025" evidence="2">
    <location>
        <begin position="183"/>
        <end position="274"/>
    </location>
</feature>
<gene>
    <name evidence="3" type="ORF">NPX13_g5129</name>
</gene>